<reference evidence="4" key="1">
    <citation type="submission" date="2021-01" db="EMBL/GenBank/DDBJ databases">
        <authorList>
            <person name="Corre E."/>
            <person name="Pelletier E."/>
            <person name="Niang G."/>
            <person name="Scheremetjew M."/>
            <person name="Finn R."/>
            <person name="Kale V."/>
            <person name="Holt S."/>
            <person name="Cochrane G."/>
            <person name="Meng A."/>
            <person name="Brown T."/>
            <person name="Cohen L."/>
        </authorList>
    </citation>
    <scope>NUCLEOTIDE SEQUENCE</scope>
    <source>
        <strain evidence="4">UTEX LB 985</strain>
    </source>
</reference>
<dbReference type="PROSITE" id="PS00139">
    <property type="entry name" value="THIOL_PROTEASE_CYS"/>
    <property type="match status" value="1"/>
</dbReference>
<dbReference type="GO" id="GO:0008234">
    <property type="term" value="F:cysteine-type peptidase activity"/>
    <property type="evidence" value="ECO:0007669"/>
    <property type="project" value="InterPro"/>
</dbReference>
<comment type="similarity">
    <text evidence="1">Belongs to the peptidase C1 family.</text>
</comment>
<dbReference type="Gene3D" id="3.90.70.10">
    <property type="entry name" value="Cysteine proteinases"/>
    <property type="match status" value="1"/>
</dbReference>
<sequence length="331" mass="34644">MAKTWTAAPHPRFASQAPGASKNLLGVHGNWAAEIRDAMRMGEIEPFVPSAETANAEIPTSFDSATNWPDCAKLIGDIRDQSNCGCCWAFAGAEAASDRMCIATKGATILPLAAEDVCFNAGGLFSSGCNGGQISTPWSYIKRTGSVTGGNYGGTGPMGGGYCSAFSLPHCHHHGPQGDDPYPAEGAPGCPSERSPPGPKSCDADASSEHSDFKADKYSYTGSTQSASGVSNIQQMIMEGGPVETAFTVYTDFENYAGGIYKHTTGSVAGGHAVKIVGWGEENGVKYWKIANSWNPYWGEKGYFRIAHGEGGVDDQVVGSSASATWGKKKA</sequence>
<organism evidence="4">
    <name type="scientific">Haptolina brevifila</name>
    <dbReference type="NCBI Taxonomy" id="156173"/>
    <lineage>
        <taxon>Eukaryota</taxon>
        <taxon>Haptista</taxon>
        <taxon>Haptophyta</taxon>
        <taxon>Prymnesiophyceae</taxon>
        <taxon>Prymnesiales</taxon>
        <taxon>Prymnesiaceae</taxon>
        <taxon>Haptolina</taxon>
    </lineage>
</organism>
<protein>
    <recommendedName>
        <fullName evidence="3">Peptidase C1A papain C-terminal domain-containing protein</fullName>
    </recommendedName>
</protein>
<dbReference type="InterPro" id="IPR000668">
    <property type="entry name" value="Peptidase_C1A_C"/>
</dbReference>
<evidence type="ECO:0000256" key="2">
    <source>
        <dbReference type="SAM" id="MobiDB-lite"/>
    </source>
</evidence>
<dbReference type="EMBL" id="HBGU01027090">
    <property type="protein sequence ID" value="CAD9447000.1"/>
    <property type="molecule type" value="Transcribed_RNA"/>
</dbReference>
<dbReference type="AlphaFoldDB" id="A0A7S2GD49"/>
<dbReference type="CDD" id="cd02620">
    <property type="entry name" value="Peptidase_C1A_CathepsinB"/>
    <property type="match status" value="1"/>
</dbReference>
<dbReference type="InterPro" id="IPR038765">
    <property type="entry name" value="Papain-like_cys_pep_sf"/>
</dbReference>
<dbReference type="SUPFAM" id="SSF54001">
    <property type="entry name" value="Cysteine proteinases"/>
    <property type="match status" value="1"/>
</dbReference>
<name>A0A7S2GD49_9EUKA</name>
<proteinExistence type="inferred from homology"/>
<evidence type="ECO:0000313" key="4">
    <source>
        <dbReference type="EMBL" id="CAD9447000.1"/>
    </source>
</evidence>
<accession>A0A7S2GD49</accession>
<dbReference type="Pfam" id="PF00112">
    <property type="entry name" value="Peptidase_C1"/>
    <property type="match status" value="1"/>
</dbReference>
<feature type="region of interest" description="Disordered" evidence="2">
    <location>
        <begin position="174"/>
        <end position="208"/>
    </location>
</feature>
<dbReference type="InterPro" id="IPR000169">
    <property type="entry name" value="Pept_cys_AS"/>
</dbReference>
<evidence type="ECO:0000256" key="1">
    <source>
        <dbReference type="ARBA" id="ARBA00008455"/>
    </source>
</evidence>
<feature type="domain" description="Peptidase C1A papain C-terminal" evidence="3">
    <location>
        <begin position="58"/>
        <end position="321"/>
    </location>
</feature>
<dbReference type="PROSITE" id="PS00639">
    <property type="entry name" value="THIOL_PROTEASE_HIS"/>
    <property type="match status" value="1"/>
</dbReference>
<gene>
    <name evidence="4" type="ORF">CBRE1094_LOCUS14694</name>
</gene>
<dbReference type="PRINTS" id="PR00705">
    <property type="entry name" value="PAPAIN"/>
</dbReference>
<dbReference type="PANTHER" id="PTHR12411">
    <property type="entry name" value="CYSTEINE PROTEASE FAMILY C1-RELATED"/>
    <property type="match status" value="1"/>
</dbReference>
<dbReference type="InterPro" id="IPR025660">
    <property type="entry name" value="Pept_his_AS"/>
</dbReference>
<dbReference type="InterPro" id="IPR013128">
    <property type="entry name" value="Peptidase_C1A"/>
</dbReference>
<evidence type="ECO:0000259" key="3">
    <source>
        <dbReference type="SMART" id="SM00645"/>
    </source>
</evidence>
<dbReference type="GO" id="GO:0006508">
    <property type="term" value="P:proteolysis"/>
    <property type="evidence" value="ECO:0007669"/>
    <property type="project" value="InterPro"/>
</dbReference>
<dbReference type="SMART" id="SM00645">
    <property type="entry name" value="Pept_C1"/>
    <property type="match status" value="1"/>
</dbReference>